<dbReference type="RefSeq" id="WP_072857668.1">
    <property type="nucleotide sequence ID" value="NZ_FQUE01000006.1"/>
</dbReference>
<dbReference type="Gene3D" id="3.30.10.10">
    <property type="entry name" value="Trypsin Inhibitor V, subunit A"/>
    <property type="match status" value="1"/>
</dbReference>
<evidence type="ECO:0000256" key="1">
    <source>
        <dbReference type="SAM" id="MobiDB-lite"/>
    </source>
</evidence>
<keyword evidence="2" id="KW-0732">Signal</keyword>
<dbReference type="AlphaFoldDB" id="A0A1M5BGG4"/>
<proteinExistence type="predicted"/>
<dbReference type="OrthoDB" id="8724542at2"/>
<evidence type="ECO:0000313" key="4">
    <source>
        <dbReference type="Proteomes" id="UP000183987"/>
    </source>
</evidence>
<dbReference type="InterPro" id="IPR021719">
    <property type="entry name" value="Prot_inh_I78"/>
</dbReference>
<accession>A0A1M5BGG4</accession>
<dbReference type="Proteomes" id="UP000183987">
    <property type="component" value="Unassembled WGS sequence"/>
</dbReference>
<dbReference type="EMBL" id="FQUE01000006">
    <property type="protein sequence ID" value="SHF41558.1"/>
    <property type="molecule type" value="Genomic_DNA"/>
</dbReference>
<evidence type="ECO:0000313" key="3">
    <source>
        <dbReference type="EMBL" id="SHF41558.1"/>
    </source>
</evidence>
<protein>
    <submittedName>
        <fullName evidence="3">Peptidase inhibitor I78 family protein</fullName>
    </submittedName>
</protein>
<dbReference type="PROSITE" id="PS51257">
    <property type="entry name" value="PROKAR_LIPOPROTEIN"/>
    <property type="match status" value="1"/>
</dbReference>
<feature type="signal peptide" evidence="2">
    <location>
        <begin position="1"/>
        <end position="17"/>
    </location>
</feature>
<feature type="chain" id="PRO_5012024993" evidence="2">
    <location>
        <begin position="18"/>
        <end position="106"/>
    </location>
</feature>
<evidence type="ECO:0000256" key="2">
    <source>
        <dbReference type="SAM" id="SignalP"/>
    </source>
</evidence>
<organism evidence="3 4">
    <name type="scientific">Loktanella atrilutea</name>
    <dbReference type="NCBI Taxonomy" id="366533"/>
    <lineage>
        <taxon>Bacteria</taxon>
        <taxon>Pseudomonadati</taxon>
        <taxon>Pseudomonadota</taxon>
        <taxon>Alphaproteobacteria</taxon>
        <taxon>Rhodobacterales</taxon>
        <taxon>Roseobacteraceae</taxon>
        <taxon>Loktanella</taxon>
    </lineage>
</organism>
<name>A0A1M5BGG4_LOKAT</name>
<dbReference type="Pfam" id="PF11720">
    <property type="entry name" value="Inhibitor_I78"/>
    <property type="match status" value="1"/>
</dbReference>
<dbReference type="STRING" id="366533.SAMN05444339_1063"/>
<reference evidence="4" key="1">
    <citation type="submission" date="2016-11" db="EMBL/GenBank/DDBJ databases">
        <authorList>
            <person name="Varghese N."/>
            <person name="Submissions S."/>
        </authorList>
    </citation>
    <scope>NUCLEOTIDE SEQUENCE [LARGE SCALE GENOMIC DNA]</scope>
    <source>
        <strain evidence="4">DSM 29326</strain>
    </source>
</reference>
<feature type="region of interest" description="Disordered" evidence="1">
    <location>
        <begin position="20"/>
        <end position="45"/>
    </location>
</feature>
<sequence length="106" mass="10780">MRLIALAPLLMAAACGGGPLTTASPGRGPQTVDTSAVPSGPGVENSCGAGRQISLLGKDATVLEKVMILGPVQVLRPGSIAAQDFQPDRINFIIGPDNRITQITCG</sequence>
<keyword evidence="4" id="KW-1185">Reference proteome</keyword>
<gene>
    <name evidence="3" type="ORF">SAMN05444339_1063</name>
</gene>